<comment type="caution">
    <text evidence="1">The sequence shown here is derived from an EMBL/GenBank/DDBJ whole genome shotgun (WGS) entry which is preliminary data.</text>
</comment>
<organism evidence="1 2">
    <name type="scientific">Dentiscutata erythropus</name>
    <dbReference type="NCBI Taxonomy" id="1348616"/>
    <lineage>
        <taxon>Eukaryota</taxon>
        <taxon>Fungi</taxon>
        <taxon>Fungi incertae sedis</taxon>
        <taxon>Mucoromycota</taxon>
        <taxon>Glomeromycotina</taxon>
        <taxon>Glomeromycetes</taxon>
        <taxon>Diversisporales</taxon>
        <taxon>Gigasporaceae</taxon>
        <taxon>Dentiscutata</taxon>
    </lineage>
</organism>
<dbReference type="EMBL" id="CAJVPY010035563">
    <property type="protein sequence ID" value="CAG8801183.1"/>
    <property type="molecule type" value="Genomic_DNA"/>
</dbReference>
<accession>A0A9N9JWR3</accession>
<dbReference type="Gene3D" id="1.10.10.1700">
    <property type="entry name" value="Histone-lysine N-methyltransferase"/>
    <property type="match status" value="1"/>
</dbReference>
<gene>
    <name evidence="1" type="ORF">DERYTH_LOCUS23403</name>
</gene>
<dbReference type="OrthoDB" id="6627536at2759"/>
<evidence type="ECO:0000313" key="1">
    <source>
        <dbReference type="EMBL" id="CAG8801183.1"/>
    </source>
</evidence>
<protein>
    <submittedName>
        <fullName evidence="1">9353_t:CDS:1</fullName>
    </submittedName>
</protein>
<keyword evidence="2" id="KW-1185">Reference proteome</keyword>
<proteinExistence type="predicted"/>
<sequence length="71" mass="8375">MPGDQMSLLTVQQFDDVLTDLLLDKIFLWFRTFKLNPSYRETNVSREILVDIVKRNVIQLNKLNDAVHELL</sequence>
<dbReference type="Proteomes" id="UP000789405">
    <property type="component" value="Unassembled WGS sequence"/>
</dbReference>
<dbReference type="AlphaFoldDB" id="A0A9N9JWR3"/>
<reference evidence="1" key="1">
    <citation type="submission" date="2021-06" db="EMBL/GenBank/DDBJ databases">
        <authorList>
            <person name="Kallberg Y."/>
            <person name="Tangrot J."/>
            <person name="Rosling A."/>
        </authorList>
    </citation>
    <scope>NUCLEOTIDE SEQUENCE</scope>
    <source>
        <strain evidence="1">MA453B</strain>
    </source>
</reference>
<dbReference type="InterPro" id="IPR041938">
    <property type="entry name" value="Hist-Lys_N-MTase_N"/>
</dbReference>
<name>A0A9N9JWR3_9GLOM</name>
<feature type="non-terminal residue" evidence="1">
    <location>
        <position position="71"/>
    </location>
</feature>
<evidence type="ECO:0000313" key="2">
    <source>
        <dbReference type="Proteomes" id="UP000789405"/>
    </source>
</evidence>